<name>A0AA48L118_9TREE</name>
<organism evidence="3 4">
    <name type="scientific">Cutaneotrichosporon cavernicola</name>
    <dbReference type="NCBI Taxonomy" id="279322"/>
    <lineage>
        <taxon>Eukaryota</taxon>
        <taxon>Fungi</taxon>
        <taxon>Dikarya</taxon>
        <taxon>Basidiomycota</taxon>
        <taxon>Agaricomycotina</taxon>
        <taxon>Tremellomycetes</taxon>
        <taxon>Trichosporonales</taxon>
        <taxon>Trichosporonaceae</taxon>
        <taxon>Cutaneotrichosporon</taxon>
    </lineage>
</organism>
<dbReference type="Proteomes" id="UP001233271">
    <property type="component" value="Chromosome 2"/>
</dbReference>
<proteinExistence type="predicted"/>
<keyword evidence="2" id="KW-0732">Signal</keyword>
<feature type="chain" id="PRO_5041307403" evidence="2">
    <location>
        <begin position="16"/>
        <end position="217"/>
    </location>
</feature>
<dbReference type="AlphaFoldDB" id="A0AA48L118"/>
<evidence type="ECO:0000256" key="2">
    <source>
        <dbReference type="SAM" id="SignalP"/>
    </source>
</evidence>
<dbReference type="RefSeq" id="XP_060454221.1">
    <property type="nucleotide sequence ID" value="XM_060597315.1"/>
</dbReference>
<feature type="region of interest" description="Disordered" evidence="1">
    <location>
        <begin position="107"/>
        <end position="168"/>
    </location>
</feature>
<gene>
    <name evidence="3" type="ORF">CcaverHIS019_0203170</name>
</gene>
<sequence>MFAIALLALAGIANALTMHTPASLVQCQPIKLSWEAGVPPFYLSVVPGGQTAAAPLVTFPKMDASSQTWMVNLAPGTSVTVMVTDNTGETSATSPVTVMAGTNADCMNASSSSQAPVDTPAPSAEQTPAETPAVSSSAETPAASSAPVSSPAASAPVASSAPVSSAKPSSAAVSSSVSRSASSAVASPSATGASGAGRVAVGGAVAAAAGIVALAAF</sequence>
<dbReference type="GeneID" id="85492826"/>
<feature type="signal peptide" evidence="2">
    <location>
        <begin position="1"/>
        <end position="15"/>
    </location>
</feature>
<keyword evidence="4" id="KW-1185">Reference proteome</keyword>
<dbReference type="KEGG" id="ccac:CcaHIS019_0203170"/>
<evidence type="ECO:0000313" key="3">
    <source>
        <dbReference type="EMBL" id="BEI88955.1"/>
    </source>
</evidence>
<dbReference type="EMBL" id="AP028213">
    <property type="protein sequence ID" value="BEI88955.1"/>
    <property type="molecule type" value="Genomic_DNA"/>
</dbReference>
<evidence type="ECO:0000256" key="1">
    <source>
        <dbReference type="SAM" id="MobiDB-lite"/>
    </source>
</evidence>
<accession>A0AA48L118</accession>
<reference evidence="3" key="1">
    <citation type="journal article" date="2023" name="BMC Genomics">
        <title>Chromosome-level genome assemblies of Cutaneotrichosporon spp. (Trichosporonales, Basidiomycota) reveal imbalanced evolution between nucleotide sequences and chromosome synteny.</title>
        <authorList>
            <person name="Kobayashi Y."/>
            <person name="Kayamori A."/>
            <person name="Aoki K."/>
            <person name="Shiwa Y."/>
            <person name="Matsutani M."/>
            <person name="Fujita N."/>
            <person name="Sugita T."/>
            <person name="Iwasaki W."/>
            <person name="Tanaka N."/>
            <person name="Takashima M."/>
        </authorList>
    </citation>
    <scope>NUCLEOTIDE SEQUENCE</scope>
    <source>
        <strain evidence="3">HIS019</strain>
    </source>
</reference>
<evidence type="ECO:0000313" key="4">
    <source>
        <dbReference type="Proteomes" id="UP001233271"/>
    </source>
</evidence>
<dbReference type="PANTHER" id="PTHR37487">
    <property type="entry name" value="CHROMOSOME 1, WHOLE GENOME SHOTGUN SEQUENCE"/>
    <property type="match status" value="1"/>
</dbReference>
<protein>
    <submittedName>
        <fullName evidence="3">Uncharacterized protein</fullName>
    </submittedName>
</protein>
<feature type="compositionally biased region" description="Low complexity" evidence="1">
    <location>
        <begin position="132"/>
        <end position="168"/>
    </location>
</feature>
<dbReference type="PANTHER" id="PTHR37487:SF2">
    <property type="entry name" value="EXPRESSED PROTEIN"/>
    <property type="match status" value="1"/>
</dbReference>